<dbReference type="PANTHER" id="PTHR43861:SF1">
    <property type="entry name" value="TRANS-ACONITATE 2-METHYLTRANSFERASE"/>
    <property type="match status" value="1"/>
</dbReference>
<evidence type="ECO:0000256" key="2">
    <source>
        <dbReference type="ARBA" id="ARBA00022679"/>
    </source>
</evidence>
<reference evidence="4" key="2">
    <citation type="submission" date="2020-09" db="EMBL/GenBank/DDBJ databases">
        <authorList>
            <person name="Sun Q."/>
            <person name="Zhou Y."/>
        </authorList>
    </citation>
    <scope>NUCLEOTIDE SEQUENCE</scope>
    <source>
        <strain evidence="4">CGMCC 1.15794</strain>
    </source>
</reference>
<evidence type="ECO:0000256" key="1">
    <source>
        <dbReference type="ARBA" id="ARBA00022603"/>
    </source>
</evidence>
<dbReference type="PANTHER" id="PTHR43861">
    <property type="entry name" value="TRANS-ACONITATE 2-METHYLTRANSFERASE-RELATED"/>
    <property type="match status" value="1"/>
</dbReference>
<dbReference type="InterPro" id="IPR041698">
    <property type="entry name" value="Methyltransf_25"/>
</dbReference>
<dbReference type="RefSeq" id="WP_188755053.1">
    <property type="nucleotide sequence ID" value="NZ_BMJY01000002.1"/>
</dbReference>
<dbReference type="EMBL" id="BMJY01000002">
    <property type="protein sequence ID" value="GGH38514.1"/>
    <property type="molecule type" value="Genomic_DNA"/>
</dbReference>
<keyword evidence="1" id="KW-0489">Methyltransferase</keyword>
<dbReference type="SUPFAM" id="SSF53335">
    <property type="entry name" value="S-adenosyl-L-methionine-dependent methyltransferases"/>
    <property type="match status" value="1"/>
</dbReference>
<dbReference type="GO" id="GO:0032259">
    <property type="term" value="P:methylation"/>
    <property type="evidence" value="ECO:0007669"/>
    <property type="project" value="UniProtKB-KW"/>
</dbReference>
<dbReference type="GO" id="GO:0008168">
    <property type="term" value="F:methyltransferase activity"/>
    <property type="evidence" value="ECO:0007669"/>
    <property type="project" value="UniProtKB-KW"/>
</dbReference>
<accession>A0A917ICI7</accession>
<organism evidence="4 5">
    <name type="scientific">Microbacterium album</name>
    <dbReference type="NCBI Taxonomy" id="2053191"/>
    <lineage>
        <taxon>Bacteria</taxon>
        <taxon>Bacillati</taxon>
        <taxon>Actinomycetota</taxon>
        <taxon>Actinomycetes</taxon>
        <taxon>Micrococcales</taxon>
        <taxon>Microbacteriaceae</taxon>
        <taxon>Microbacterium</taxon>
    </lineage>
</organism>
<dbReference type="AlphaFoldDB" id="A0A917ICI7"/>
<evidence type="ECO:0000259" key="3">
    <source>
        <dbReference type="Pfam" id="PF13649"/>
    </source>
</evidence>
<protein>
    <recommendedName>
        <fullName evidence="3">Methyltransferase domain-containing protein</fullName>
    </recommendedName>
</protein>
<dbReference type="Gene3D" id="3.40.50.150">
    <property type="entry name" value="Vaccinia Virus protein VP39"/>
    <property type="match status" value="1"/>
</dbReference>
<dbReference type="Proteomes" id="UP000657592">
    <property type="component" value="Unassembled WGS sequence"/>
</dbReference>
<dbReference type="InterPro" id="IPR029063">
    <property type="entry name" value="SAM-dependent_MTases_sf"/>
</dbReference>
<proteinExistence type="predicted"/>
<evidence type="ECO:0000313" key="5">
    <source>
        <dbReference type="Proteomes" id="UP000657592"/>
    </source>
</evidence>
<comment type="caution">
    <text evidence="4">The sequence shown here is derived from an EMBL/GenBank/DDBJ whole genome shotgun (WGS) entry which is preliminary data.</text>
</comment>
<dbReference type="CDD" id="cd02440">
    <property type="entry name" value="AdoMet_MTases"/>
    <property type="match status" value="1"/>
</dbReference>
<reference evidence="4" key="1">
    <citation type="journal article" date="2014" name="Int. J. Syst. Evol. Microbiol.">
        <title>Complete genome sequence of Corynebacterium casei LMG S-19264T (=DSM 44701T), isolated from a smear-ripened cheese.</title>
        <authorList>
            <consortium name="US DOE Joint Genome Institute (JGI-PGF)"/>
            <person name="Walter F."/>
            <person name="Albersmeier A."/>
            <person name="Kalinowski J."/>
            <person name="Ruckert C."/>
        </authorList>
    </citation>
    <scope>NUCLEOTIDE SEQUENCE</scope>
    <source>
        <strain evidence="4">CGMCC 1.15794</strain>
    </source>
</reference>
<name>A0A917ICI7_9MICO</name>
<feature type="domain" description="Methyltransferase" evidence="3">
    <location>
        <begin position="45"/>
        <end position="145"/>
    </location>
</feature>
<gene>
    <name evidence="4" type="ORF">GCM10010921_09140</name>
</gene>
<keyword evidence="2" id="KW-0808">Transferase</keyword>
<evidence type="ECO:0000313" key="4">
    <source>
        <dbReference type="EMBL" id="GGH38514.1"/>
    </source>
</evidence>
<keyword evidence="5" id="KW-1185">Reference proteome</keyword>
<sequence>MTDWERLVARWDAQQAAYITDREARFEVMLDVLAATQDGRTSFVVADLGCGPGSLSARILDRFPDATVIGIDYDPVLLRLAAIALESYGDRFVPVSADLAAPGWASALPVTGVDAAVSSTALHWLPPSTLVALYAELGDLVREGGVVLNADHLRFDPATQPLLRSLAVRDDTRTQDAARGAGVPTWDEWWEEALAMPELAAHADERERRFRDRPAPADSPLALHHEALRAAGFRETGTVWQLYDDYIVLARR</sequence>
<dbReference type="Pfam" id="PF13649">
    <property type="entry name" value="Methyltransf_25"/>
    <property type="match status" value="1"/>
</dbReference>